<keyword evidence="2" id="KW-1185">Reference proteome</keyword>
<dbReference type="InterPro" id="IPR010633">
    <property type="entry name" value="Phage_lambda_GpZ"/>
</dbReference>
<accession>A0A0D7WZ65</accession>
<protein>
    <recommendedName>
        <fullName evidence="3">Phage tail protein</fullName>
    </recommendedName>
</protein>
<sequence>MIEIDTSALREAQRHLQEVKKKTKVAMYRALNRVAQNAKTNASKEIREQYVIKAGDLSSTFSIKKADKGSLSATIRSRSRGTGLDKYKFSPRRTTGKRPKVLKVAVKKGGMKKVTGAFVAEKNGVKIFIREGRSRLPIKRLYGPPAPEMFNNVQIRESVERKARILYAQRLEHELNRELGG</sequence>
<dbReference type="PATRIC" id="fig|159743.3.peg.4046"/>
<evidence type="ECO:0000313" key="1">
    <source>
        <dbReference type="EMBL" id="KJD44249.1"/>
    </source>
</evidence>
<organism evidence="1 2">
    <name type="scientific">Paenibacillus terrae</name>
    <dbReference type="NCBI Taxonomy" id="159743"/>
    <lineage>
        <taxon>Bacteria</taxon>
        <taxon>Bacillati</taxon>
        <taxon>Bacillota</taxon>
        <taxon>Bacilli</taxon>
        <taxon>Bacillales</taxon>
        <taxon>Paenibacillaceae</taxon>
        <taxon>Paenibacillus</taxon>
    </lineage>
</organism>
<gene>
    <name evidence="1" type="ORF">QD47_18180</name>
</gene>
<dbReference type="RefSeq" id="WP_044647457.1">
    <property type="nucleotide sequence ID" value="NZ_JTHP01000039.1"/>
</dbReference>
<reference evidence="1 2" key="1">
    <citation type="submission" date="2014-11" db="EMBL/GenBank/DDBJ databases">
        <title>Draft Genome Sequences of Paenibacillus polymyxa NRRL B-30509 and Paenibacillus terrae NRRL B-30644, Strains from a Poultry Environment that Produce Tridecaptin A and Paenicidins.</title>
        <authorList>
            <person name="van Belkum M.J."/>
            <person name="Lohans C.T."/>
            <person name="Vederas J.C."/>
        </authorList>
    </citation>
    <scope>NUCLEOTIDE SEQUENCE [LARGE SCALE GENOMIC DNA]</scope>
    <source>
        <strain evidence="1 2">NRRL B-30644</strain>
    </source>
</reference>
<dbReference type="Proteomes" id="UP000032534">
    <property type="component" value="Unassembled WGS sequence"/>
</dbReference>
<evidence type="ECO:0000313" key="2">
    <source>
        <dbReference type="Proteomes" id="UP000032534"/>
    </source>
</evidence>
<dbReference type="Pfam" id="PF06763">
    <property type="entry name" value="Minor_tail_Z"/>
    <property type="match status" value="1"/>
</dbReference>
<comment type="caution">
    <text evidence="1">The sequence shown here is derived from an EMBL/GenBank/DDBJ whole genome shotgun (WGS) entry which is preliminary data.</text>
</comment>
<dbReference type="EMBL" id="JTHP01000039">
    <property type="protein sequence ID" value="KJD44249.1"/>
    <property type="molecule type" value="Genomic_DNA"/>
</dbReference>
<dbReference type="OrthoDB" id="5518677at2"/>
<dbReference type="AlphaFoldDB" id="A0A0D7WZ65"/>
<evidence type="ECO:0008006" key="3">
    <source>
        <dbReference type="Google" id="ProtNLM"/>
    </source>
</evidence>
<name>A0A0D7WZ65_9BACL</name>
<proteinExistence type="predicted"/>